<comment type="caution">
    <text evidence="1">The sequence shown here is derived from an EMBL/GenBank/DDBJ whole genome shotgun (WGS) entry which is preliminary data.</text>
</comment>
<name>A0AAD9GD67_BABDI</name>
<dbReference type="AlphaFoldDB" id="A0AAD9GD67"/>
<keyword evidence="2" id="KW-1185">Reference proteome</keyword>
<reference evidence="1" key="1">
    <citation type="journal article" date="2014" name="Nucleic Acids Res.">
        <title>The evolutionary dynamics of variant antigen genes in Babesia reveal a history of genomic innovation underlying host-parasite interaction.</title>
        <authorList>
            <person name="Jackson A.P."/>
            <person name="Otto T.D."/>
            <person name="Darby A."/>
            <person name="Ramaprasad A."/>
            <person name="Xia D."/>
            <person name="Echaide I.E."/>
            <person name="Farber M."/>
            <person name="Gahlot S."/>
            <person name="Gamble J."/>
            <person name="Gupta D."/>
            <person name="Gupta Y."/>
            <person name="Jackson L."/>
            <person name="Malandrin L."/>
            <person name="Malas T.B."/>
            <person name="Moussa E."/>
            <person name="Nair M."/>
            <person name="Reid A.J."/>
            <person name="Sanders M."/>
            <person name="Sharma J."/>
            <person name="Tracey A."/>
            <person name="Quail M.A."/>
            <person name="Weir W."/>
            <person name="Wastling J.M."/>
            <person name="Hall N."/>
            <person name="Willadsen P."/>
            <person name="Lingelbach K."/>
            <person name="Shiels B."/>
            <person name="Tait A."/>
            <person name="Berriman M."/>
            <person name="Allred D.R."/>
            <person name="Pain A."/>
        </authorList>
    </citation>
    <scope>NUCLEOTIDE SEQUENCE</scope>
    <source>
        <strain evidence="1">1802A</strain>
    </source>
</reference>
<proteinExistence type="predicted"/>
<reference evidence="1" key="2">
    <citation type="submission" date="2021-05" db="EMBL/GenBank/DDBJ databases">
        <authorList>
            <person name="Pain A."/>
        </authorList>
    </citation>
    <scope>NUCLEOTIDE SEQUENCE</scope>
    <source>
        <strain evidence="1">1802A</strain>
    </source>
</reference>
<accession>A0AAD9GD67</accession>
<dbReference type="Proteomes" id="UP001195914">
    <property type="component" value="Unassembled WGS sequence"/>
</dbReference>
<gene>
    <name evidence="1" type="ORF">X943_002651</name>
</gene>
<dbReference type="EMBL" id="JAHBMH010000044">
    <property type="protein sequence ID" value="KAK1936303.1"/>
    <property type="molecule type" value="Genomic_DNA"/>
</dbReference>
<evidence type="ECO:0000313" key="1">
    <source>
        <dbReference type="EMBL" id="KAK1936303.1"/>
    </source>
</evidence>
<protein>
    <submittedName>
        <fullName evidence="1">Uncharacterized protein</fullName>
    </submittedName>
</protein>
<evidence type="ECO:0000313" key="2">
    <source>
        <dbReference type="Proteomes" id="UP001195914"/>
    </source>
</evidence>
<organism evidence="1 2">
    <name type="scientific">Babesia divergens</name>
    <dbReference type="NCBI Taxonomy" id="32595"/>
    <lineage>
        <taxon>Eukaryota</taxon>
        <taxon>Sar</taxon>
        <taxon>Alveolata</taxon>
        <taxon>Apicomplexa</taxon>
        <taxon>Aconoidasida</taxon>
        <taxon>Piroplasmida</taxon>
        <taxon>Babesiidae</taxon>
        <taxon>Babesia</taxon>
    </lineage>
</organism>
<sequence length="396" mass="45834">MHETYSFFNEPYDFQLVLGITLVGIPEHWDGEHVLRHLRTYSLLFGNDPPLGFCGITVQEATFAEPRKAHLICDNLITKQRCLKIRVIPVIADDDTDPCKWSGTVISLRPYCFWVKISKDSPTLPYMLPKYTSSDVIREEFEAKMLLMPNNHRPLVLATLIGTGIISIDHRHWDISTLHQLWVSEVSGPNGKHLTSQLARLHCAVSNFVPHPLGFPDEMIFMSDYRRIFTWTWPWDPRLREECEFLKSCQLMQDSDDSANLNDSSSASRLKRGIRQTGCIRYESNRKRWVVDLSVNGCRMQKCFHENLYGFVGGLQEARRWRLDYIRNTHHEFDVDAEERIVNDLVDKIVALDPSHHHELFDALRTPIKGYEHIIDARTLNDLVDGRLALHGIDKS</sequence>